<organism evidence="5 6">
    <name type="scientific">Heterodera trifolii</name>
    <dbReference type="NCBI Taxonomy" id="157864"/>
    <lineage>
        <taxon>Eukaryota</taxon>
        <taxon>Metazoa</taxon>
        <taxon>Ecdysozoa</taxon>
        <taxon>Nematoda</taxon>
        <taxon>Chromadorea</taxon>
        <taxon>Rhabditida</taxon>
        <taxon>Tylenchina</taxon>
        <taxon>Tylenchomorpha</taxon>
        <taxon>Tylenchoidea</taxon>
        <taxon>Heteroderidae</taxon>
        <taxon>Heteroderinae</taxon>
        <taxon>Heterodera</taxon>
    </lineage>
</organism>
<dbReference type="InterPro" id="IPR001179">
    <property type="entry name" value="PPIase_FKBP_dom"/>
</dbReference>
<dbReference type="PROSITE" id="PS50059">
    <property type="entry name" value="FKBP_PPIASE"/>
    <property type="match status" value="1"/>
</dbReference>
<proteinExistence type="predicted"/>
<keyword evidence="2" id="KW-0697">Rotamase</keyword>
<reference evidence="5 6" key="1">
    <citation type="submission" date="2024-10" db="EMBL/GenBank/DDBJ databases">
        <authorList>
            <person name="Kim D."/>
        </authorList>
    </citation>
    <scope>NUCLEOTIDE SEQUENCE [LARGE SCALE GENOMIC DNA]</scope>
    <source>
        <strain evidence="5">BH-2024</strain>
    </source>
</reference>
<dbReference type="AlphaFoldDB" id="A0ABD2KAW3"/>
<dbReference type="PANTHER" id="PTHR46046">
    <property type="entry name" value="PEPTIDYLPROLYL ISOMERASE"/>
    <property type="match status" value="1"/>
</dbReference>
<dbReference type="SUPFAM" id="SSF46966">
    <property type="entry name" value="Spectrin repeat"/>
    <property type="match status" value="1"/>
</dbReference>
<keyword evidence="2" id="KW-0413">Isomerase</keyword>
<sequence>MLDSRGGSSRPAPGSICNDVCNQSSELAKDVSGAEALLEQHQKHKGENESRTSSFMLTAETGNRLLNEDIEEADEFRQCLQEKNETLDSEDFVCKMRAVQALKRNDVERNLTMHGDSYVESTVLLEQSNLDAQAIGSNAMPEVEKLALRKKARTPKKSTREFNMQQMRIEAKSKWPEAVRRPDHGFKEGRMWCLRPIDNGKSVLEPPCYAVCLRISATEAFRSNNTFLRSLTFSWYATGLERICRHEIGHIFSNCQNKNGFQFISITIKADAIKSHTTHELPPEYTDEQLLAFIELKFGGIANEIAHHGNEQGGKGECVRFDLPHTHTTDVESQMQKIITERKCAVVARLQQPEIKDKTEEDVNYHEEISYVFGLCDNYQVTHKNSYSFTLGMHPVIEGIDRAITGMCIGEKLCVTIPGKLGFGDGGRKRDGIKSDHVLRYIVQLVDQFRPTPGPRWREEDGLEIEVLFVFLLHHGEVIAGMDRVMISMCEGERRRVMIPAALGYGHKGRDNVPGGATLYFDMSSTN</sequence>
<keyword evidence="1" id="KW-0677">Repeat</keyword>
<accession>A0ABD2KAW3</accession>
<comment type="catalytic activity">
    <reaction evidence="2">
        <text>[protein]-peptidylproline (omega=180) = [protein]-peptidylproline (omega=0)</text>
        <dbReference type="Rhea" id="RHEA:16237"/>
        <dbReference type="Rhea" id="RHEA-COMP:10747"/>
        <dbReference type="Rhea" id="RHEA-COMP:10748"/>
        <dbReference type="ChEBI" id="CHEBI:83833"/>
        <dbReference type="ChEBI" id="CHEBI:83834"/>
        <dbReference type="EC" id="5.2.1.8"/>
    </reaction>
</comment>
<evidence type="ECO:0000256" key="2">
    <source>
        <dbReference type="PROSITE-ProRule" id="PRU00277"/>
    </source>
</evidence>
<dbReference type="Proteomes" id="UP001620626">
    <property type="component" value="Unassembled WGS sequence"/>
</dbReference>
<evidence type="ECO:0000256" key="3">
    <source>
        <dbReference type="SAM" id="Coils"/>
    </source>
</evidence>
<name>A0ABD2KAW3_9BILA</name>
<dbReference type="EC" id="5.2.1.8" evidence="2"/>
<feature type="domain" description="PPIase FKBP-type" evidence="4">
    <location>
        <begin position="410"/>
        <end position="527"/>
    </location>
</feature>
<dbReference type="SUPFAM" id="SSF54534">
    <property type="entry name" value="FKBP-like"/>
    <property type="match status" value="2"/>
</dbReference>
<keyword evidence="3" id="KW-0175">Coiled coil</keyword>
<dbReference type="Pfam" id="PF00254">
    <property type="entry name" value="FKBP_C"/>
    <property type="match status" value="2"/>
</dbReference>
<feature type="coiled-coil region" evidence="3">
    <location>
        <begin position="63"/>
        <end position="90"/>
    </location>
</feature>
<dbReference type="InterPro" id="IPR046357">
    <property type="entry name" value="PPIase_dom_sf"/>
</dbReference>
<evidence type="ECO:0000256" key="1">
    <source>
        <dbReference type="ARBA" id="ARBA00022737"/>
    </source>
</evidence>
<dbReference type="Gene3D" id="1.20.58.60">
    <property type="match status" value="1"/>
</dbReference>
<dbReference type="Gene3D" id="3.10.50.40">
    <property type="match status" value="2"/>
</dbReference>
<dbReference type="EMBL" id="JBICBT010000800">
    <property type="protein sequence ID" value="KAL3100070.1"/>
    <property type="molecule type" value="Genomic_DNA"/>
</dbReference>
<protein>
    <recommendedName>
        <fullName evidence="2">peptidylprolyl isomerase</fullName>
        <ecNumber evidence="2">5.2.1.8</ecNumber>
    </recommendedName>
</protein>
<evidence type="ECO:0000259" key="4">
    <source>
        <dbReference type="PROSITE" id="PS50059"/>
    </source>
</evidence>
<dbReference type="GO" id="GO:0003755">
    <property type="term" value="F:peptidyl-prolyl cis-trans isomerase activity"/>
    <property type="evidence" value="ECO:0007669"/>
    <property type="project" value="UniProtKB-KW"/>
</dbReference>
<dbReference type="InterPro" id="IPR051989">
    <property type="entry name" value="FKBP-like_isomerase"/>
</dbReference>
<dbReference type="PANTHER" id="PTHR46046:SF5">
    <property type="entry name" value="PEPTIDYLPROLYL ISOMERASE"/>
    <property type="match status" value="1"/>
</dbReference>
<comment type="caution">
    <text evidence="5">The sequence shown here is derived from an EMBL/GenBank/DDBJ whole genome shotgun (WGS) entry which is preliminary data.</text>
</comment>
<evidence type="ECO:0000313" key="5">
    <source>
        <dbReference type="EMBL" id="KAL3100070.1"/>
    </source>
</evidence>
<evidence type="ECO:0000313" key="6">
    <source>
        <dbReference type="Proteomes" id="UP001620626"/>
    </source>
</evidence>
<gene>
    <name evidence="5" type="ORF">niasHT_022898</name>
</gene>
<keyword evidence="6" id="KW-1185">Reference proteome</keyword>